<dbReference type="PANTHER" id="PTHR14435:SF2">
    <property type="entry name" value="ZINC FINGER PROTEIN 106"/>
    <property type="match status" value="1"/>
</dbReference>
<organism evidence="1 2">
    <name type="scientific">Salmo salar</name>
    <name type="common">Atlantic salmon</name>
    <dbReference type="NCBI Taxonomy" id="8030"/>
    <lineage>
        <taxon>Eukaryota</taxon>
        <taxon>Metazoa</taxon>
        <taxon>Chordata</taxon>
        <taxon>Craniata</taxon>
        <taxon>Vertebrata</taxon>
        <taxon>Euteleostomi</taxon>
        <taxon>Actinopterygii</taxon>
        <taxon>Neopterygii</taxon>
        <taxon>Teleostei</taxon>
        <taxon>Protacanthopterygii</taxon>
        <taxon>Salmoniformes</taxon>
        <taxon>Salmonidae</taxon>
        <taxon>Salmoninae</taxon>
        <taxon>Salmo</taxon>
    </lineage>
</organism>
<evidence type="ECO:0000313" key="1">
    <source>
        <dbReference type="Proteomes" id="UP001652741"/>
    </source>
</evidence>
<dbReference type="PANTHER" id="PTHR14435">
    <property type="entry name" value="ZINC FINGER PROTEIN 106"/>
    <property type="match status" value="1"/>
</dbReference>
<dbReference type="GeneID" id="106607577"/>
<name>A0ABM3F094_SALSA</name>
<gene>
    <name evidence="2" type="primary">LOC106607577</name>
</gene>
<protein>
    <submittedName>
        <fullName evidence="2">Zinc finger protein 106</fullName>
    </submittedName>
</protein>
<sequence>MESSAFPHSHRVLLEWTEDHDVTVRREVTRNSQCSYEDVHEHMQIMLHHRELENVKGRDCRHCCKVAPMGLTEYAQHIFTQSHGDKIKNTPRKTKPMCG</sequence>
<evidence type="ECO:0000313" key="2">
    <source>
        <dbReference type="RefSeq" id="XP_045576640.1"/>
    </source>
</evidence>
<accession>A0ABM3F094</accession>
<proteinExistence type="predicted"/>
<dbReference type="InterPro" id="IPR042622">
    <property type="entry name" value="Znf106"/>
</dbReference>
<reference evidence="2" key="1">
    <citation type="submission" date="2025-08" db="UniProtKB">
        <authorList>
            <consortium name="RefSeq"/>
        </authorList>
    </citation>
    <scope>IDENTIFICATION</scope>
</reference>
<dbReference type="RefSeq" id="XP_045576640.1">
    <property type="nucleotide sequence ID" value="XM_045720684.1"/>
</dbReference>
<keyword evidence="1" id="KW-1185">Reference proteome</keyword>
<dbReference type="Proteomes" id="UP001652741">
    <property type="component" value="Chromosome ssa06"/>
</dbReference>